<dbReference type="InterPro" id="IPR013424">
    <property type="entry name" value="Ice-binding_C"/>
</dbReference>
<feature type="signal peptide" evidence="1">
    <location>
        <begin position="1"/>
        <end position="28"/>
    </location>
</feature>
<name>A0A1H8LVW3_9PROT</name>
<keyword evidence="1" id="KW-0732">Signal</keyword>
<evidence type="ECO:0000256" key="1">
    <source>
        <dbReference type="SAM" id="SignalP"/>
    </source>
</evidence>
<accession>A0A1H8LVW3</accession>
<gene>
    <name evidence="3" type="ORF">SAMN05216333_10475</name>
</gene>
<dbReference type="AlphaFoldDB" id="A0A1H8LVW3"/>
<feature type="domain" description="Ice-binding protein C-terminal" evidence="2">
    <location>
        <begin position="265"/>
        <end position="289"/>
    </location>
</feature>
<evidence type="ECO:0000259" key="2">
    <source>
        <dbReference type="Pfam" id="PF07589"/>
    </source>
</evidence>
<keyword evidence="4" id="KW-1185">Reference proteome</keyword>
<feature type="chain" id="PRO_5011772100" evidence="1">
    <location>
        <begin position="29"/>
        <end position="292"/>
    </location>
</feature>
<dbReference type="NCBIfam" id="TIGR02595">
    <property type="entry name" value="PEP_CTERM"/>
    <property type="match status" value="1"/>
</dbReference>
<proteinExistence type="predicted"/>
<organism evidence="3 4">
    <name type="scientific">Nitrosomonas oligotropha</name>
    <dbReference type="NCBI Taxonomy" id="42354"/>
    <lineage>
        <taxon>Bacteria</taxon>
        <taxon>Pseudomonadati</taxon>
        <taxon>Pseudomonadota</taxon>
        <taxon>Betaproteobacteria</taxon>
        <taxon>Nitrosomonadales</taxon>
        <taxon>Nitrosomonadaceae</taxon>
        <taxon>Nitrosomonas</taxon>
    </lineage>
</organism>
<dbReference type="Pfam" id="PF07589">
    <property type="entry name" value="PEP-CTERM"/>
    <property type="match status" value="1"/>
</dbReference>
<sequence>MKFELRKNCLAQVVAIALCGSFVSAVQAAPTVISGFGTTSATIDDAGYFSPAGALGLSFNGREFVNLGTFASNWSLNANGGSVAVADSVAGNNPLATTAFGVGGSISVVTNLGGGGGGWSLVETVSVPASGHVAVQIQLTNNTGANATGVQWGVGIDADQGVPAGFGFGTTNEILGLGNASAVRATSLDGWSLTLANTTSASAFNIASYIDPFSCCSPVDPAAMLAAAQAVGNYGFADSSINLAYDLGAIANGQSASFGYEYIMAVPEPETYAMLLAGLGLIGFSARRRSAV</sequence>
<dbReference type="Proteomes" id="UP000198814">
    <property type="component" value="Unassembled WGS sequence"/>
</dbReference>
<evidence type="ECO:0000313" key="4">
    <source>
        <dbReference type="Proteomes" id="UP000198814"/>
    </source>
</evidence>
<reference evidence="4" key="1">
    <citation type="submission" date="2016-10" db="EMBL/GenBank/DDBJ databases">
        <authorList>
            <person name="Varghese N."/>
            <person name="Submissions S."/>
        </authorList>
    </citation>
    <scope>NUCLEOTIDE SEQUENCE [LARGE SCALE GENOMIC DNA]</scope>
    <source>
        <strain evidence="4">Nm76</strain>
    </source>
</reference>
<dbReference type="RefSeq" id="WP_256206104.1">
    <property type="nucleotide sequence ID" value="NZ_FNOE01000004.1"/>
</dbReference>
<protein>
    <submittedName>
        <fullName evidence="3">PEP-CTERM protein-sorting domain-containing protein</fullName>
    </submittedName>
</protein>
<evidence type="ECO:0000313" key="3">
    <source>
        <dbReference type="EMBL" id="SEO09170.1"/>
    </source>
</evidence>
<dbReference type="EMBL" id="FODO01000004">
    <property type="protein sequence ID" value="SEO09170.1"/>
    <property type="molecule type" value="Genomic_DNA"/>
</dbReference>